<dbReference type="AlphaFoldDB" id="A0AA89BEZ4"/>
<evidence type="ECO:0000313" key="7">
    <source>
        <dbReference type="EMBL" id="KAK3029521.1"/>
    </source>
</evidence>
<comment type="caution">
    <text evidence="7">The sequence shown here is derived from an EMBL/GenBank/DDBJ whole genome shotgun (WGS) entry which is preliminary data.</text>
</comment>
<protein>
    <recommendedName>
        <fullName evidence="9">S-protein homolog</fullName>
    </recommendedName>
</protein>
<feature type="chain" id="PRO_5041720657" description="S-protein homolog" evidence="6">
    <location>
        <begin position="25"/>
        <end position="147"/>
    </location>
</feature>
<dbReference type="Proteomes" id="UP001188597">
    <property type="component" value="Unassembled WGS sequence"/>
</dbReference>
<evidence type="ECO:0000256" key="1">
    <source>
        <dbReference type="ARBA" id="ARBA00004613"/>
    </source>
</evidence>
<dbReference type="GO" id="GO:0060320">
    <property type="term" value="P:rejection of self pollen"/>
    <property type="evidence" value="ECO:0007669"/>
    <property type="project" value="UniProtKB-KW"/>
</dbReference>
<evidence type="ECO:0000313" key="8">
    <source>
        <dbReference type="Proteomes" id="UP001188597"/>
    </source>
</evidence>
<comment type="subcellular location">
    <subcellularLocation>
        <location evidence="1">Secreted</location>
    </subcellularLocation>
</comment>
<dbReference type="InterPro" id="IPR010264">
    <property type="entry name" value="Self-incomp_S1"/>
</dbReference>
<dbReference type="EMBL" id="JAVXUP010000377">
    <property type="protein sequence ID" value="KAK3029521.1"/>
    <property type="molecule type" value="Genomic_DNA"/>
</dbReference>
<evidence type="ECO:0000256" key="5">
    <source>
        <dbReference type="ARBA" id="ARBA00022729"/>
    </source>
</evidence>
<organism evidence="7 8">
    <name type="scientific">Escallonia herrerae</name>
    <dbReference type="NCBI Taxonomy" id="1293975"/>
    <lineage>
        <taxon>Eukaryota</taxon>
        <taxon>Viridiplantae</taxon>
        <taxon>Streptophyta</taxon>
        <taxon>Embryophyta</taxon>
        <taxon>Tracheophyta</taxon>
        <taxon>Spermatophyta</taxon>
        <taxon>Magnoliopsida</taxon>
        <taxon>eudicotyledons</taxon>
        <taxon>Gunneridae</taxon>
        <taxon>Pentapetalae</taxon>
        <taxon>asterids</taxon>
        <taxon>campanulids</taxon>
        <taxon>Escalloniales</taxon>
        <taxon>Escalloniaceae</taxon>
        <taxon>Escallonia</taxon>
    </lineage>
</organism>
<gene>
    <name evidence="7" type="ORF">RJ639_038480</name>
</gene>
<evidence type="ECO:0000256" key="2">
    <source>
        <dbReference type="ARBA" id="ARBA00005581"/>
    </source>
</evidence>
<sequence length="147" mass="16711">MATALCSSLIITLAFHFFTISALARNQDVEPFVHIRSAMNANSLPVHVNCKVNGSTVNVYELHGGEHYEWNARGNGTYYCSAIWGRWFASWHAFEPGWGKDHAAIFWMVNKDGFFLRQEGEQRKGELWSGILNIFRSKIESGEDKIV</sequence>
<evidence type="ECO:0008006" key="9">
    <source>
        <dbReference type="Google" id="ProtNLM"/>
    </source>
</evidence>
<dbReference type="GO" id="GO:0005576">
    <property type="term" value="C:extracellular region"/>
    <property type="evidence" value="ECO:0007669"/>
    <property type="project" value="UniProtKB-SubCell"/>
</dbReference>
<dbReference type="Pfam" id="PF05938">
    <property type="entry name" value="Self-incomp_S1"/>
    <property type="match status" value="1"/>
</dbReference>
<dbReference type="PANTHER" id="PTHR35630">
    <property type="entry name" value="LEGUMINOSIN GROUP486 SECRETED PEPTIDE"/>
    <property type="match status" value="1"/>
</dbReference>
<comment type="similarity">
    <text evidence="2">Belongs to the plant self-incompatibility (S1) protein family.</text>
</comment>
<proteinExistence type="inferred from homology"/>
<reference evidence="7" key="1">
    <citation type="submission" date="2022-12" db="EMBL/GenBank/DDBJ databases">
        <title>Draft genome assemblies for two species of Escallonia (Escalloniales).</title>
        <authorList>
            <person name="Chanderbali A."/>
            <person name="Dervinis C."/>
            <person name="Anghel I."/>
            <person name="Soltis D."/>
            <person name="Soltis P."/>
            <person name="Zapata F."/>
        </authorList>
    </citation>
    <scope>NUCLEOTIDE SEQUENCE</scope>
    <source>
        <strain evidence="7">UCBG64.0493</strain>
        <tissue evidence="7">Leaf</tissue>
    </source>
</reference>
<keyword evidence="4" id="KW-0964">Secreted</keyword>
<keyword evidence="3" id="KW-0713">Self-incompatibility</keyword>
<keyword evidence="8" id="KW-1185">Reference proteome</keyword>
<dbReference type="PANTHER" id="PTHR35630:SF1">
    <property type="entry name" value="LEGUMINOSIN GROUP486 SECRETED PEPTIDE"/>
    <property type="match status" value="1"/>
</dbReference>
<accession>A0AA89BEZ4</accession>
<keyword evidence="5 6" id="KW-0732">Signal</keyword>
<feature type="signal peptide" evidence="6">
    <location>
        <begin position="1"/>
        <end position="24"/>
    </location>
</feature>
<evidence type="ECO:0000256" key="6">
    <source>
        <dbReference type="SAM" id="SignalP"/>
    </source>
</evidence>
<name>A0AA89BEZ4_9ASTE</name>
<evidence type="ECO:0000256" key="3">
    <source>
        <dbReference type="ARBA" id="ARBA00022471"/>
    </source>
</evidence>
<evidence type="ECO:0000256" key="4">
    <source>
        <dbReference type="ARBA" id="ARBA00022525"/>
    </source>
</evidence>